<reference evidence="3" key="1">
    <citation type="submission" date="2022-03" db="EMBL/GenBank/DDBJ databases">
        <title>A functionally conserved STORR gene fusion in Papaver species that diverged 16.8 million years ago.</title>
        <authorList>
            <person name="Catania T."/>
        </authorList>
    </citation>
    <scope>NUCLEOTIDE SEQUENCE</scope>
    <source>
        <strain evidence="3">S-191538</strain>
    </source>
</reference>
<feature type="region of interest" description="Disordered" evidence="1">
    <location>
        <begin position="1"/>
        <end position="28"/>
    </location>
</feature>
<evidence type="ECO:0000313" key="3">
    <source>
        <dbReference type="EMBL" id="MCL7038613.1"/>
    </source>
</evidence>
<proteinExistence type="predicted"/>
<evidence type="ECO:0000256" key="1">
    <source>
        <dbReference type="SAM" id="MobiDB-lite"/>
    </source>
</evidence>
<dbReference type="EMBL" id="JAJJMA010192377">
    <property type="protein sequence ID" value="MCL7038613.1"/>
    <property type="molecule type" value="Genomic_DNA"/>
</dbReference>
<protein>
    <recommendedName>
        <fullName evidence="2">F-box domain-containing protein</fullName>
    </recommendedName>
</protein>
<dbReference type="SUPFAM" id="SSF81383">
    <property type="entry name" value="F-box domain"/>
    <property type="match status" value="1"/>
</dbReference>
<accession>A0AA41VCF2</accession>
<gene>
    <name evidence="3" type="ORF">MKW94_016068</name>
</gene>
<evidence type="ECO:0000313" key="4">
    <source>
        <dbReference type="Proteomes" id="UP001177140"/>
    </source>
</evidence>
<dbReference type="SMART" id="SM00256">
    <property type="entry name" value="FBOX"/>
    <property type="match status" value="1"/>
</dbReference>
<organism evidence="3 4">
    <name type="scientific">Papaver nudicaule</name>
    <name type="common">Iceland poppy</name>
    <dbReference type="NCBI Taxonomy" id="74823"/>
    <lineage>
        <taxon>Eukaryota</taxon>
        <taxon>Viridiplantae</taxon>
        <taxon>Streptophyta</taxon>
        <taxon>Embryophyta</taxon>
        <taxon>Tracheophyta</taxon>
        <taxon>Spermatophyta</taxon>
        <taxon>Magnoliopsida</taxon>
        <taxon>Ranunculales</taxon>
        <taxon>Papaveraceae</taxon>
        <taxon>Papaveroideae</taxon>
        <taxon>Papaver</taxon>
    </lineage>
</organism>
<sequence>MSFAVQSKIEEDGDYDKQMKRKHRTQGRGELVQIDGGDDFHISLPTELILEFLSRLPVKSLRRLSCTSKYLYNTIDKNQHFVKGNSSDIAMV</sequence>
<dbReference type="PROSITE" id="PS50181">
    <property type="entry name" value="FBOX"/>
    <property type="match status" value="1"/>
</dbReference>
<dbReference type="AlphaFoldDB" id="A0AA41VCF2"/>
<dbReference type="CDD" id="cd09917">
    <property type="entry name" value="F-box_SF"/>
    <property type="match status" value="1"/>
</dbReference>
<keyword evidence="4" id="KW-1185">Reference proteome</keyword>
<dbReference type="Pfam" id="PF00646">
    <property type="entry name" value="F-box"/>
    <property type="match status" value="1"/>
</dbReference>
<dbReference type="InterPro" id="IPR001810">
    <property type="entry name" value="F-box_dom"/>
</dbReference>
<name>A0AA41VCF2_PAPNU</name>
<dbReference type="Gene3D" id="1.20.1280.50">
    <property type="match status" value="1"/>
</dbReference>
<comment type="caution">
    <text evidence="3">The sequence shown here is derived from an EMBL/GenBank/DDBJ whole genome shotgun (WGS) entry which is preliminary data.</text>
</comment>
<dbReference type="Proteomes" id="UP001177140">
    <property type="component" value="Unassembled WGS sequence"/>
</dbReference>
<evidence type="ECO:0000259" key="2">
    <source>
        <dbReference type="PROSITE" id="PS50181"/>
    </source>
</evidence>
<feature type="domain" description="F-box" evidence="2">
    <location>
        <begin position="38"/>
        <end position="84"/>
    </location>
</feature>
<dbReference type="InterPro" id="IPR036047">
    <property type="entry name" value="F-box-like_dom_sf"/>
</dbReference>